<evidence type="ECO:0000313" key="2">
    <source>
        <dbReference type="EMBL" id="KAF2133450.1"/>
    </source>
</evidence>
<evidence type="ECO:0000256" key="1">
    <source>
        <dbReference type="SAM" id="Phobius"/>
    </source>
</evidence>
<keyword evidence="3" id="KW-1185">Reference proteome</keyword>
<dbReference type="OrthoDB" id="5428040at2759"/>
<evidence type="ECO:0000313" key="3">
    <source>
        <dbReference type="Proteomes" id="UP000799771"/>
    </source>
</evidence>
<name>A0A6A6ANS6_9PLEO</name>
<dbReference type="EMBL" id="ML977499">
    <property type="protein sequence ID" value="KAF2133450.1"/>
    <property type="molecule type" value="Genomic_DNA"/>
</dbReference>
<accession>A0A6A6ANS6</accession>
<protein>
    <submittedName>
        <fullName evidence="2">Uncharacterized protein</fullName>
    </submittedName>
</protein>
<sequence>MSPAPVAGSSQTYSALPQAGKTHYNVQQSEQSSASDTRPPPTHGRGLWDKLGWYNIGVLVFGTIATLLAVAFLGLLWAGSRDAMQGGAAPPVWYHIVERAWTARVVTICTVAIRLAITAQMGVFSALVAALVLENIGVPTSRLPLLSVIRSVNTGPQTHWTNILSIHTPSQFFYVAAVVLAVLNSFALQFTSTLLLSDFGPTPVVFDSNSSSIAYGIPVNSSLSGTDFFTSGMDYIKNAPSTYARFAEYTESPYEAINYVDTGKALRAYLPFNSLDQRSLRSYNGPASVVDSRVMCVAPSLIITRISLNSDVLTVAGNLTWEGSYPALRSTNSSDASEESDVTPQFVCAATMSSEDDVSSYWEMSVCFSYFLDSIQFSENIQDGGPMQSPFQFLVLNTTGAMSSWDTAYYDDSVLEEDRGQLEWNQTSSGPWTKFTTSNSSLGLGLDASLCFADFTTTEYDVVIHSDQDYTEPELQWNSASQSYSTDDIQRVLGATSESSLSLRGIPSLRPAIDWSYSSMKNATQSSIWSSIYTVIKSNFIFLNLGSEFTEGEPTLVMSSKSTGQSVHRSHAAIFQDIMKNTNNPALALQAFLTVITQMAYYDFFPQFEVTGRSTHTASSTVVVPMQWVGFIVIMVLLAIHFILILAATILFLTKTKHSLLGNAWQAFAQIASKDVDHTIQYAANTTDNEVQQFLKKNGHDKTEFVLKTGLDDGRSQAVNRRRTGSTHELQLLNRNGEPIDKI</sequence>
<dbReference type="GeneID" id="54410515"/>
<proteinExistence type="predicted"/>
<dbReference type="AlphaFoldDB" id="A0A6A6ANS6"/>
<dbReference type="Proteomes" id="UP000799771">
    <property type="component" value="Unassembled WGS sequence"/>
</dbReference>
<reference evidence="2" key="1">
    <citation type="journal article" date="2020" name="Stud. Mycol.">
        <title>101 Dothideomycetes genomes: a test case for predicting lifestyles and emergence of pathogens.</title>
        <authorList>
            <person name="Haridas S."/>
            <person name="Albert R."/>
            <person name="Binder M."/>
            <person name="Bloem J."/>
            <person name="Labutti K."/>
            <person name="Salamov A."/>
            <person name="Andreopoulos B."/>
            <person name="Baker S."/>
            <person name="Barry K."/>
            <person name="Bills G."/>
            <person name="Bluhm B."/>
            <person name="Cannon C."/>
            <person name="Castanera R."/>
            <person name="Culley D."/>
            <person name="Daum C."/>
            <person name="Ezra D."/>
            <person name="Gonzalez J."/>
            <person name="Henrissat B."/>
            <person name="Kuo A."/>
            <person name="Liang C."/>
            <person name="Lipzen A."/>
            <person name="Lutzoni F."/>
            <person name="Magnuson J."/>
            <person name="Mondo S."/>
            <person name="Nolan M."/>
            <person name="Ohm R."/>
            <person name="Pangilinan J."/>
            <person name="Park H.-J."/>
            <person name="Ramirez L."/>
            <person name="Alfaro M."/>
            <person name="Sun H."/>
            <person name="Tritt A."/>
            <person name="Yoshinaga Y."/>
            <person name="Zwiers L.-H."/>
            <person name="Turgeon B."/>
            <person name="Goodwin S."/>
            <person name="Spatafora J."/>
            <person name="Crous P."/>
            <person name="Grigoriev I."/>
        </authorList>
    </citation>
    <scope>NUCLEOTIDE SEQUENCE</scope>
    <source>
        <strain evidence="2">CBS 119687</strain>
    </source>
</reference>
<keyword evidence="1" id="KW-0812">Transmembrane</keyword>
<dbReference type="RefSeq" id="XP_033527837.1">
    <property type="nucleotide sequence ID" value="XM_033670083.1"/>
</dbReference>
<gene>
    <name evidence="2" type="ORF">P153DRAFT_381879</name>
</gene>
<keyword evidence="1" id="KW-0472">Membrane</keyword>
<feature type="transmembrane region" description="Helical" evidence="1">
    <location>
        <begin position="628"/>
        <end position="653"/>
    </location>
</feature>
<keyword evidence="1" id="KW-1133">Transmembrane helix</keyword>
<organism evidence="2 3">
    <name type="scientific">Dothidotthia symphoricarpi CBS 119687</name>
    <dbReference type="NCBI Taxonomy" id="1392245"/>
    <lineage>
        <taxon>Eukaryota</taxon>
        <taxon>Fungi</taxon>
        <taxon>Dikarya</taxon>
        <taxon>Ascomycota</taxon>
        <taxon>Pezizomycotina</taxon>
        <taxon>Dothideomycetes</taxon>
        <taxon>Pleosporomycetidae</taxon>
        <taxon>Pleosporales</taxon>
        <taxon>Dothidotthiaceae</taxon>
        <taxon>Dothidotthia</taxon>
    </lineage>
</organism>
<feature type="transmembrane region" description="Helical" evidence="1">
    <location>
        <begin position="53"/>
        <end position="78"/>
    </location>
</feature>